<gene>
    <name evidence="2" type="ordered locus">Mmcs_3356</name>
</gene>
<dbReference type="InterPro" id="IPR032710">
    <property type="entry name" value="NTF2-like_dom_sf"/>
</dbReference>
<dbReference type="KEGG" id="mmc:Mmcs_3356"/>
<name>A0A5Q5BMA2_MYCSS</name>
<proteinExistence type="predicted"/>
<evidence type="ECO:0000259" key="1">
    <source>
        <dbReference type="Pfam" id="PF12680"/>
    </source>
</evidence>
<dbReference type="SUPFAM" id="SSF54427">
    <property type="entry name" value="NTF2-like"/>
    <property type="match status" value="1"/>
</dbReference>
<dbReference type="Pfam" id="PF12680">
    <property type="entry name" value="SnoaL_2"/>
    <property type="match status" value="1"/>
</dbReference>
<accession>A0A5Q5BMA2</accession>
<dbReference type="PANTHER" id="PTHR41252">
    <property type="entry name" value="BLR2505 PROTEIN"/>
    <property type="match status" value="1"/>
</dbReference>
<reference evidence="2" key="1">
    <citation type="submission" date="2006-06" db="EMBL/GenBank/DDBJ databases">
        <title>Complete sequence of chromosome of Mycobacterium sp. MCS.</title>
        <authorList>
            <consortium name="US DOE Joint Genome Institute"/>
            <person name="Copeland A."/>
            <person name="Lucas S."/>
            <person name="Lapidus A."/>
            <person name="Barry K."/>
            <person name="Detter J.C."/>
            <person name="Glavina del Rio T."/>
            <person name="Hammon N."/>
            <person name="Israni S."/>
            <person name="Dalin E."/>
            <person name="Tice H."/>
            <person name="Pitluck S."/>
            <person name="Martinez M."/>
            <person name="Schmutz J."/>
            <person name="Larimer F."/>
            <person name="Land M."/>
            <person name="Hauser L."/>
            <person name="Kyrpides N."/>
            <person name="Kim E."/>
            <person name="Miller C.D."/>
            <person name="Hughes J.E."/>
            <person name="Anderson A.J."/>
            <person name="Sims R.C."/>
            <person name="Richardson P."/>
        </authorList>
    </citation>
    <scope>NUCLEOTIDE SEQUENCE [LARGE SCALE GENOMIC DNA]</scope>
    <source>
        <strain evidence="2">MCS</strain>
    </source>
</reference>
<dbReference type="InterPro" id="IPR037401">
    <property type="entry name" value="SnoaL-like"/>
</dbReference>
<protein>
    <recommendedName>
        <fullName evidence="1">SnoaL-like domain-containing protein</fullName>
    </recommendedName>
</protein>
<dbReference type="AlphaFoldDB" id="A0A5Q5BMA2"/>
<dbReference type="Gene3D" id="3.10.450.50">
    <property type="match status" value="1"/>
</dbReference>
<feature type="domain" description="SnoaL-like" evidence="1">
    <location>
        <begin position="12"/>
        <end position="108"/>
    </location>
</feature>
<evidence type="ECO:0000313" key="2">
    <source>
        <dbReference type="EMBL" id="ABG09463.1"/>
    </source>
</evidence>
<dbReference type="PANTHER" id="PTHR41252:SF1">
    <property type="entry name" value="BLR2505 PROTEIN"/>
    <property type="match status" value="1"/>
</dbReference>
<sequence length="130" mass="14350">MSEQERNVEVVKKGYDAFAAGDIETVMSLFDDNIEWIHPGASAISGTYHGKGELGSYLEKLTSKPIEVRVHRLVAEGDTVVALTDVTVESEHSRDADVFTLRDGKTVRVEVYGDTALMERVYGKKQVSTT</sequence>
<dbReference type="EMBL" id="CP000384">
    <property type="protein sequence ID" value="ABG09463.1"/>
    <property type="molecule type" value="Genomic_DNA"/>
</dbReference>
<organism evidence="2">
    <name type="scientific">Mycobacterium sp. (strain MCS)</name>
    <dbReference type="NCBI Taxonomy" id="164756"/>
    <lineage>
        <taxon>Bacteria</taxon>
        <taxon>Bacillati</taxon>
        <taxon>Actinomycetota</taxon>
        <taxon>Actinomycetes</taxon>
        <taxon>Mycobacteriales</taxon>
        <taxon>Mycobacteriaceae</taxon>
        <taxon>Mycobacterium</taxon>
    </lineage>
</organism>